<reference evidence="2 3" key="1">
    <citation type="submission" date="2019-07" db="EMBL/GenBank/DDBJ databases">
        <title>Cryptosporangium phraense sp. nov., isolated from plant litter.</title>
        <authorList>
            <person name="Suriyachadkun C."/>
        </authorList>
    </citation>
    <scope>NUCLEOTIDE SEQUENCE [LARGE SCALE GENOMIC DNA]</scope>
    <source>
        <strain evidence="2 3">A-T 5661</strain>
    </source>
</reference>
<dbReference type="SUPFAM" id="SSF81606">
    <property type="entry name" value="PP2C-like"/>
    <property type="match status" value="1"/>
</dbReference>
<organism evidence="2 3">
    <name type="scientific">Cryptosporangium phraense</name>
    <dbReference type="NCBI Taxonomy" id="2593070"/>
    <lineage>
        <taxon>Bacteria</taxon>
        <taxon>Bacillati</taxon>
        <taxon>Actinomycetota</taxon>
        <taxon>Actinomycetes</taxon>
        <taxon>Cryptosporangiales</taxon>
        <taxon>Cryptosporangiaceae</taxon>
        <taxon>Cryptosporangium</taxon>
    </lineage>
</organism>
<evidence type="ECO:0000313" key="2">
    <source>
        <dbReference type="EMBL" id="TQS40643.1"/>
    </source>
</evidence>
<dbReference type="InterPro" id="IPR025874">
    <property type="entry name" value="DZR"/>
</dbReference>
<dbReference type="InterPro" id="IPR036457">
    <property type="entry name" value="PPM-type-like_dom_sf"/>
</dbReference>
<evidence type="ECO:0000313" key="3">
    <source>
        <dbReference type="Proteomes" id="UP000317982"/>
    </source>
</evidence>
<dbReference type="InterPro" id="IPR001932">
    <property type="entry name" value="PPM-type_phosphatase-like_dom"/>
</dbReference>
<name>A0A545AH48_9ACTN</name>
<gene>
    <name evidence="2" type="ORF">FL583_33500</name>
</gene>
<feature type="domain" description="PPM-type phosphatase" evidence="1">
    <location>
        <begin position="79"/>
        <end position="305"/>
    </location>
</feature>
<dbReference type="Pfam" id="PF12773">
    <property type="entry name" value="DZR"/>
    <property type="match status" value="1"/>
</dbReference>
<dbReference type="GO" id="GO:0004722">
    <property type="term" value="F:protein serine/threonine phosphatase activity"/>
    <property type="evidence" value="ECO:0007669"/>
    <property type="project" value="InterPro"/>
</dbReference>
<keyword evidence="3" id="KW-1185">Reference proteome</keyword>
<dbReference type="Pfam" id="PF13672">
    <property type="entry name" value="PP2C_2"/>
    <property type="match status" value="1"/>
</dbReference>
<dbReference type="RefSeq" id="WP_142708904.1">
    <property type="nucleotide sequence ID" value="NZ_VIRS01000036.1"/>
</dbReference>
<dbReference type="Proteomes" id="UP000317982">
    <property type="component" value="Unassembled WGS sequence"/>
</dbReference>
<accession>A0A545AH48</accession>
<protein>
    <submittedName>
        <fullName evidence="2">Serine/threonine protein phosphatase</fullName>
    </submittedName>
</protein>
<dbReference type="Gene3D" id="3.60.40.10">
    <property type="entry name" value="PPM-type phosphatase domain"/>
    <property type="match status" value="1"/>
</dbReference>
<proteinExistence type="predicted"/>
<dbReference type="PANTHER" id="PTHR47992">
    <property type="entry name" value="PROTEIN PHOSPHATASE"/>
    <property type="match status" value="1"/>
</dbReference>
<dbReference type="OrthoDB" id="9801841at2"/>
<dbReference type="EMBL" id="VIRS01000036">
    <property type="protein sequence ID" value="TQS40643.1"/>
    <property type="molecule type" value="Genomic_DNA"/>
</dbReference>
<dbReference type="AlphaFoldDB" id="A0A545AH48"/>
<dbReference type="InterPro" id="IPR015655">
    <property type="entry name" value="PP2C"/>
</dbReference>
<sequence length="313" mass="31408">MTVACPECAHVADDADVFCEACGTELAPPPRSEARVWASSAVAAGECGHCGAAPASEFCPECGRRTGAGRDRSELALPGVGAVTDRGHRRSANEDAIAVGADDGVAAAIVCDGISTSPRADVAAVAAVEAGLPAALRAVTGGMPPAGAVRAGFARAFTAVDALTHPSPSDPAPVGIPSCTYVTAIVTADGFAVGWLGDSRAYWVPADGDPRLLTVDDALPESDGGALTHWVGADAPDDEIHVVTEQPDGPGVVVLCSDGLWRYLAGPSDLAPIAVRPPADGARLLVDLALERGGADNVAVAVLVVARPEGETA</sequence>
<dbReference type="SMART" id="SM00332">
    <property type="entry name" value="PP2Cc"/>
    <property type="match status" value="1"/>
</dbReference>
<dbReference type="InParanoid" id="A0A545AH48"/>
<dbReference type="PROSITE" id="PS51746">
    <property type="entry name" value="PPM_2"/>
    <property type="match status" value="1"/>
</dbReference>
<comment type="caution">
    <text evidence="2">The sequence shown here is derived from an EMBL/GenBank/DDBJ whole genome shotgun (WGS) entry which is preliminary data.</text>
</comment>
<evidence type="ECO:0000259" key="1">
    <source>
        <dbReference type="PROSITE" id="PS51746"/>
    </source>
</evidence>